<dbReference type="SUPFAM" id="SSF140453">
    <property type="entry name" value="EsxAB dimer-like"/>
    <property type="match status" value="1"/>
</dbReference>
<evidence type="ECO:0000313" key="2">
    <source>
        <dbReference type="Proteomes" id="UP000290439"/>
    </source>
</evidence>
<dbReference type="RefSeq" id="WP_130915982.1">
    <property type="nucleotide sequence ID" value="NZ_LR215973.1"/>
</dbReference>
<dbReference type="InterPro" id="IPR036689">
    <property type="entry name" value="ESAT-6-like_sf"/>
</dbReference>
<dbReference type="EMBL" id="LR215973">
    <property type="protein sequence ID" value="VFA96967.1"/>
    <property type="molecule type" value="Genomic_DNA"/>
</dbReference>
<dbReference type="Gene3D" id="1.10.287.1060">
    <property type="entry name" value="ESAT-6-like"/>
    <property type="match status" value="1"/>
</dbReference>
<proteinExistence type="predicted"/>
<name>A0A4U8W4I1_9NOCA</name>
<gene>
    <name evidence="1" type="ORF">NCTC10797_00722</name>
</gene>
<dbReference type="AlphaFoldDB" id="A0A4U8W4I1"/>
<dbReference type="Proteomes" id="UP000290439">
    <property type="component" value="Chromosome"/>
</dbReference>
<protein>
    <submittedName>
        <fullName evidence="1">Uncharacterized protein</fullName>
    </submittedName>
</protein>
<accession>A0A4U8W4I1</accession>
<sequence length="244" mass="25335">MSQSPTDSLTAPEPDDPVPDMVELATNANAVSPAYWLNGIIKTITGFDALTIITDYVAGDWAAMQKAGTAIENLAKYNAAYAVGIDSAIKEFEASWRGNAAENSRTYFASLTDGLNKQVDPLQQIADEIKAFALSSYGLAQTVSGLVQTLFDLAAMYAIKQAAVAALSATVAGAPAAVAMQAAAAFDAARMIKTWIDIWGKLGLMFAGSEGAIGMISAGINGVVESAELPAINASGYDHPGAYV</sequence>
<evidence type="ECO:0000313" key="1">
    <source>
        <dbReference type="EMBL" id="VFA96967.1"/>
    </source>
</evidence>
<reference evidence="1 2" key="1">
    <citation type="submission" date="2019-02" db="EMBL/GenBank/DDBJ databases">
        <authorList>
            <consortium name="Pathogen Informatics"/>
        </authorList>
    </citation>
    <scope>NUCLEOTIDE SEQUENCE [LARGE SCALE GENOMIC DNA]</scope>
    <source>
        <strain evidence="1 2">3012STDY6756504</strain>
    </source>
</reference>
<organism evidence="1 2">
    <name type="scientific">Nocardia cyriacigeorgica</name>
    <dbReference type="NCBI Taxonomy" id="135487"/>
    <lineage>
        <taxon>Bacteria</taxon>
        <taxon>Bacillati</taxon>
        <taxon>Actinomycetota</taxon>
        <taxon>Actinomycetes</taxon>
        <taxon>Mycobacteriales</taxon>
        <taxon>Nocardiaceae</taxon>
        <taxon>Nocardia</taxon>
    </lineage>
</organism>